<evidence type="ECO:0000313" key="1">
    <source>
        <dbReference type="EMBL" id="MPM92914.1"/>
    </source>
</evidence>
<comment type="caution">
    <text evidence="1">The sequence shown here is derived from an EMBL/GenBank/DDBJ whole genome shotgun (WGS) entry which is preliminary data.</text>
</comment>
<reference evidence="1" key="1">
    <citation type="submission" date="2019-08" db="EMBL/GenBank/DDBJ databases">
        <authorList>
            <person name="Kucharzyk K."/>
            <person name="Murdoch R.W."/>
            <person name="Higgins S."/>
            <person name="Loffler F."/>
        </authorList>
    </citation>
    <scope>NUCLEOTIDE SEQUENCE</scope>
</reference>
<sequence>MISEKFLQDAVDNVALRIGIISNKGAAQQQFFDVLRQGIHPDHHRGLTGSKAVQNRDGYQKFFFLLGQTIPKSGFHQCLDTSCIIQ</sequence>
<dbReference type="EMBL" id="VSSQ01039790">
    <property type="protein sequence ID" value="MPM92914.1"/>
    <property type="molecule type" value="Genomic_DNA"/>
</dbReference>
<protein>
    <submittedName>
        <fullName evidence="1">Uncharacterized protein</fullName>
    </submittedName>
</protein>
<accession>A0A645DTS7</accession>
<name>A0A645DTS7_9ZZZZ</name>
<gene>
    <name evidence="1" type="ORF">SDC9_140050</name>
</gene>
<dbReference type="AlphaFoldDB" id="A0A645DTS7"/>
<proteinExistence type="predicted"/>
<organism evidence="1">
    <name type="scientific">bioreactor metagenome</name>
    <dbReference type="NCBI Taxonomy" id="1076179"/>
    <lineage>
        <taxon>unclassified sequences</taxon>
        <taxon>metagenomes</taxon>
        <taxon>ecological metagenomes</taxon>
    </lineage>
</organism>